<dbReference type="AlphaFoldDB" id="A0A4D6XWJ6"/>
<evidence type="ECO:0000256" key="10">
    <source>
        <dbReference type="ARBA" id="ARBA00023125"/>
    </source>
</evidence>
<evidence type="ECO:0000256" key="4">
    <source>
        <dbReference type="ARBA" id="ARBA00013149"/>
    </source>
</evidence>
<dbReference type="EC" id="4.1.99.3" evidence="4"/>
<dbReference type="Proteomes" id="UP000298738">
    <property type="component" value="Chromosome"/>
</dbReference>
<dbReference type="GO" id="GO:0000719">
    <property type="term" value="P:photoreactive repair"/>
    <property type="evidence" value="ECO:0007669"/>
    <property type="project" value="UniProtKB-ARBA"/>
</dbReference>
<dbReference type="Pfam" id="PF00875">
    <property type="entry name" value="DNA_photolyase"/>
    <property type="match status" value="1"/>
</dbReference>
<dbReference type="GO" id="GO:0003904">
    <property type="term" value="F:deoxyribodipyrimidine photo-lyase activity"/>
    <property type="evidence" value="ECO:0007669"/>
    <property type="project" value="UniProtKB-EC"/>
</dbReference>
<evidence type="ECO:0000256" key="6">
    <source>
        <dbReference type="ARBA" id="ARBA00022630"/>
    </source>
</evidence>
<evidence type="ECO:0000313" key="21">
    <source>
        <dbReference type="EMBL" id="QCI21023.1"/>
    </source>
</evidence>
<dbReference type="PROSITE" id="PS51645">
    <property type="entry name" value="PHR_CRY_ALPHA_BETA"/>
    <property type="match status" value="1"/>
</dbReference>
<keyword evidence="11" id="KW-0234">DNA repair</keyword>
<organism evidence="21 22">
    <name type="scientific">Buchnera aphidicola</name>
    <name type="common">Hyperomyzus lactucae</name>
    <dbReference type="NCBI Taxonomy" id="1241860"/>
    <lineage>
        <taxon>Bacteria</taxon>
        <taxon>Pseudomonadati</taxon>
        <taxon>Pseudomonadota</taxon>
        <taxon>Gammaproteobacteria</taxon>
        <taxon>Enterobacterales</taxon>
        <taxon>Erwiniaceae</taxon>
        <taxon>Buchnera</taxon>
    </lineage>
</organism>
<dbReference type="InterPro" id="IPR006050">
    <property type="entry name" value="DNA_photolyase_N"/>
</dbReference>
<dbReference type="Gene3D" id="1.10.579.10">
    <property type="entry name" value="DNA Cyclobutane Dipyrimidine Photolyase, subunit A, domain 3"/>
    <property type="match status" value="1"/>
</dbReference>
<dbReference type="InterPro" id="IPR036134">
    <property type="entry name" value="Crypto/Photolyase_FAD-like_sf"/>
</dbReference>
<evidence type="ECO:0000256" key="7">
    <source>
        <dbReference type="ARBA" id="ARBA00022763"/>
    </source>
</evidence>
<evidence type="ECO:0000256" key="18">
    <source>
        <dbReference type="PIRSR" id="PIRSR602081-2"/>
    </source>
</evidence>
<comment type="catalytic activity">
    <reaction evidence="14">
        <text>cyclobutadipyrimidine (in DNA) = 2 pyrimidine residues (in DNA).</text>
        <dbReference type="EC" id="4.1.99.3"/>
    </reaction>
</comment>
<keyword evidence="10" id="KW-0238">DNA-binding</keyword>
<dbReference type="PRINTS" id="PR00147">
    <property type="entry name" value="DNAPHOTLYASE"/>
</dbReference>
<evidence type="ECO:0000256" key="15">
    <source>
        <dbReference type="ARBA" id="ARBA00059220"/>
    </source>
</evidence>
<dbReference type="EMBL" id="CP034876">
    <property type="protein sequence ID" value="QCI21023.1"/>
    <property type="molecule type" value="Genomic_DNA"/>
</dbReference>
<comment type="similarity">
    <text evidence="2">Belongs to the DNA photolyase class-1 family.</text>
</comment>
<sequence>MKKNLIWFRNDLRIYDNTALHQACRSNQDKVLGLFIDTPIQWSQHHVSKKKISFFKHHLVFLKEELFKLNIILYYHESTNFLNSIEYLIYFCQKHEINNIFYNYQYEINERNRDHLAKKKLSEKGFFIKGFHDNLLVTTEKIKNTKNETYKNFSFFKKKIINNLYGNIPQCFPIPLKRKPDRDLFLNYTSLETIPLNFNKNIFPIGEKEAINRLNDFCKYKINDYHFKRNFPFLNNTSMLSPYLSSGIISSRHCLMILLKIKKNIPQNVFFTSSWFNQILWREFYYHLLIGFPNISKGYPLLTWEKKINWSTNTKCFDAWKKGNTGFPIIDAGMRQLNELGWMHNRLRMITANFLIKNLLINWRQGEEYFMSRLIDGDFALNNGGWQWSASIGTDPVPYIRIFNPYHQSKTFDKTGSFIKKFIPELKNIPNKYIHEPHEWSKQKNLKLDYPKPIVDYDNSRKKSLLIFNQARLNSKKIN</sequence>
<proteinExistence type="inferred from homology"/>
<evidence type="ECO:0000256" key="13">
    <source>
        <dbReference type="ARBA" id="ARBA00031671"/>
    </source>
</evidence>
<feature type="site" description="Electron transfer via tryptophanyl radical" evidence="18">
    <location>
        <position position="386"/>
    </location>
</feature>
<feature type="binding site" evidence="17">
    <location>
        <position position="275"/>
    </location>
    <ligand>
        <name>FAD</name>
        <dbReference type="ChEBI" id="CHEBI:57692"/>
    </ligand>
</feature>
<feature type="binding site" evidence="17">
    <location>
        <begin position="237"/>
        <end position="241"/>
    </location>
    <ligand>
        <name>FAD</name>
        <dbReference type="ChEBI" id="CHEBI:57692"/>
    </ligand>
</feature>
<name>A0A4D6XWJ6_9GAMM</name>
<dbReference type="SUPFAM" id="SSF48173">
    <property type="entry name" value="Cryptochrome/photolyase FAD-binding domain"/>
    <property type="match status" value="1"/>
</dbReference>
<evidence type="ECO:0000256" key="17">
    <source>
        <dbReference type="PIRSR" id="PIRSR602081-1"/>
    </source>
</evidence>
<dbReference type="Pfam" id="PF03441">
    <property type="entry name" value="FAD_binding_7"/>
    <property type="match status" value="1"/>
</dbReference>
<comment type="cofactor">
    <cofactor evidence="1">
        <name>(6R)-5,10-methylene-5,6,7,8-tetrahydrofolate</name>
        <dbReference type="ChEBI" id="CHEBI:15636"/>
    </cofactor>
</comment>
<evidence type="ECO:0000256" key="1">
    <source>
        <dbReference type="ARBA" id="ARBA00001932"/>
    </source>
</evidence>
<dbReference type="GO" id="GO:0003677">
    <property type="term" value="F:DNA binding"/>
    <property type="evidence" value="ECO:0007669"/>
    <property type="project" value="UniProtKB-KW"/>
</dbReference>
<evidence type="ECO:0000256" key="5">
    <source>
        <dbReference type="ARBA" id="ARBA00014046"/>
    </source>
</evidence>
<evidence type="ECO:0000256" key="3">
    <source>
        <dbReference type="ARBA" id="ARBA00011245"/>
    </source>
</evidence>
<feature type="site" description="Electron transfer via tryptophanyl radical" evidence="18">
    <location>
        <position position="310"/>
    </location>
</feature>
<dbReference type="InterPro" id="IPR036155">
    <property type="entry name" value="Crypto/Photolyase_N_sf"/>
</dbReference>
<evidence type="ECO:0000256" key="8">
    <source>
        <dbReference type="ARBA" id="ARBA00022827"/>
    </source>
</evidence>
<comment type="similarity">
    <text evidence="19">Belongs to the DNA photolyase family.</text>
</comment>
<dbReference type="GO" id="GO:0071949">
    <property type="term" value="F:FAD binding"/>
    <property type="evidence" value="ECO:0007669"/>
    <property type="project" value="TreeGrafter"/>
</dbReference>
<evidence type="ECO:0000256" key="12">
    <source>
        <dbReference type="ARBA" id="ARBA00023239"/>
    </source>
</evidence>
<dbReference type="InterPro" id="IPR014729">
    <property type="entry name" value="Rossmann-like_a/b/a_fold"/>
</dbReference>
<dbReference type="PANTHER" id="PTHR11455">
    <property type="entry name" value="CRYPTOCHROME"/>
    <property type="match status" value="1"/>
</dbReference>
<dbReference type="SUPFAM" id="SSF52425">
    <property type="entry name" value="Cryptochrome/photolyase, N-terminal domain"/>
    <property type="match status" value="1"/>
</dbReference>
<dbReference type="InterPro" id="IPR002081">
    <property type="entry name" value="Cryptochrome/DNA_photolyase_1"/>
</dbReference>
<evidence type="ECO:0000256" key="9">
    <source>
        <dbReference type="ARBA" id="ARBA00022991"/>
    </source>
</evidence>
<keyword evidence="8 17" id="KW-0274">FAD</keyword>
<evidence type="ECO:0000256" key="19">
    <source>
        <dbReference type="RuleBase" id="RU004182"/>
    </source>
</evidence>
<comment type="subunit">
    <text evidence="3">Monomer.</text>
</comment>
<accession>A0A4D6XWJ6</accession>
<evidence type="ECO:0000256" key="16">
    <source>
        <dbReference type="ARBA" id="ARBA00083107"/>
    </source>
</evidence>
<keyword evidence="7" id="KW-0227">DNA damage</keyword>
<dbReference type="InterPro" id="IPR005101">
    <property type="entry name" value="Cryptochr/Photolyase_FAD-bd"/>
</dbReference>
<evidence type="ECO:0000259" key="20">
    <source>
        <dbReference type="PROSITE" id="PS51645"/>
    </source>
</evidence>
<comment type="function">
    <text evidence="15">Involved in repair of UV radiation-induced DNA damage. Catalyzes the light-dependent monomerization (300-600 nm) of cyclobutyl pyrimidine dimers (in cis-syn configuration), which are formed between adjacent bases on the same DNA strand upon exposure to ultraviolet radiation.</text>
</comment>
<keyword evidence="12 21" id="KW-0456">Lyase</keyword>
<dbReference type="InterPro" id="IPR018394">
    <property type="entry name" value="DNA_photolyase_1_CS_C"/>
</dbReference>
<dbReference type="Gene3D" id="3.40.50.620">
    <property type="entry name" value="HUPs"/>
    <property type="match status" value="1"/>
</dbReference>
<dbReference type="PANTHER" id="PTHR11455:SF9">
    <property type="entry name" value="CRYPTOCHROME CIRCADIAN CLOCK 5 ISOFORM X1"/>
    <property type="match status" value="1"/>
</dbReference>
<dbReference type="Gene3D" id="1.25.40.80">
    <property type="match status" value="1"/>
</dbReference>
<feature type="domain" description="Photolyase/cryptochrome alpha/beta" evidence="20">
    <location>
        <begin position="2"/>
        <end position="136"/>
    </location>
</feature>
<comment type="cofactor">
    <cofactor evidence="17">
        <name>FAD</name>
        <dbReference type="ChEBI" id="CHEBI:57692"/>
    </cofactor>
    <text evidence="17">Binds 1 FAD per subunit.</text>
</comment>
<reference evidence="21 22" key="2">
    <citation type="submission" date="2019-05" db="EMBL/GenBank/DDBJ databases">
        <title>Genome evolution of the obligate endosymbiont Buchnera aphidicola.</title>
        <authorList>
            <person name="Moran N.A."/>
        </authorList>
    </citation>
    <scope>NUCLEOTIDE SEQUENCE [LARGE SCALE GENOMIC DNA]</scope>
    <source>
        <strain evidence="21 22">Hla</strain>
    </source>
</reference>
<protein>
    <recommendedName>
        <fullName evidence="5">Deoxyribodipyrimidine photo-lyase</fullName>
        <ecNumber evidence="4">4.1.99.3</ecNumber>
    </recommendedName>
    <alternativeName>
        <fullName evidence="13">DNA photolyase</fullName>
    </alternativeName>
    <alternativeName>
        <fullName evidence="16">Photoreactivating enzyme</fullName>
    </alternativeName>
</protein>
<dbReference type="NCBIfam" id="NF007955">
    <property type="entry name" value="PRK10674.1"/>
    <property type="match status" value="1"/>
</dbReference>
<evidence type="ECO:0000313" key="22">
    <source>
        <dbReference type="Proteomes" id="UP000298738"/>
    </source>
</evidence>
<feature type="binding site" evidence="17">
    <location>
        <begin position="278"/>
        <end position="285"/>
    </location>
    <ligand>
        <name>FAD</name>
        <dbReference type="ChEBI" id="CHEBI:57692"/>
    </ligand>
</feature>
<dbReference type="RefSeq" id="WP_158357667.1">
    <property type="nucleotide sequence ID" value="NZ_CP034876.1"/>
</dbReference>
<evidence type="ECO:0000256" key="14">
    <source>
        <dbReference type="ARBA" id="ARBA00033999"/>
    </source>
</evidence>
<evidence type="ECO:0000256" key="11">
    <source>
        <dbReference type="ARBA" id="ARBA00023204"/>
    </source>
</evidence>
<evidence type="ECO:0000256" key="2">
    <source>
        <dbReference type="ARBA" id="ARBA00005862"/>
    </source>
</evidence>
<dbReference type="PROSITE" id="PS00394">
    <property type="entry name" value="DNA_PHOTOLYASES_1_1"/>
    <property type="match status" value="1"/>
</dbReference>
<reference evidence="21 22" key="1">
    <citation type="submission" date="2018-12" db="EMBL/GenBank/DDBJ databases">
        <authorList>
            <person name="Chong R.A."/>
        </authorList>
    </citation>
    <scope>NUCLEOTIDE SEQUENCE [LARGE SCALE GENOMIC DNA]</scope>
    <source>
        <strain evidence="21 22">Hla</strain>
    </source>
</reference>
<gene>
    <name evidence="21" type="ORF">D9V68_01530</name>
</gene>
<dbReference type="FunFam" id="1.10.579.10:FF:000003">
    <property type="entry name" value="Deoxyribodipyrimidine photo-lyase"/>
    <property type="match status" value="1"/>
</dbReference>
<dbReference type="GO" id="GO:0009416">
    <property type="term" value="P:response to light stimulus"/>
    <property type="evidence" value="ECO:0007669"/>
    <property type="project" value="TreeGrafter"/>
</dbReference>
<feature type="binding site" evidence="17">
    <location>
        <position position="225"/>
    </location>
    <ligand>
        <name>FAD</name>
        <dbReference type="ChEBI" id="CHEBI:57692"/>
    </ligand>
</feature>
<dbReference type="OrthoDB" id="9772484at2"/>
<feature type="site" description="Electron transfer via tryptophanyl radical" evidence="18">
    <location>
        <position position="363"/>
    </location>
</feature>
<feature type="binding site" evidence="17">
    <location>
        <begin position="376"/>
        <end position="378"/>
    </location>
    <ligand>
        <name>FAD</name>
        <dbReference type="ChEBI" id="CHEBI:57692"/>
    </ligand>
</feature>
<keyword evidence="6 17" id="KW-0285">Flavoprotein</keyword>
<keyword evidence="9 19" id="KW-0157">Chromophore</keyword>